<proteinExistence type="predicted"/>
<dbReference type="GeneID" id="37026185"/>
<dbReference type="InterPro" id="IPR004045">
    <property type="entry name" value="Glutathione_S-Trfase_N"/>
</dbReference>
<keyword evidence="4" id="KW-1185">Reference proteome</keyword>
<dbReference type="SUPFAM" id="SSF47616">
    <property type="entry name" value="GST C-terminal domain-like"/>
    <property type="match status" value="1"/>
</dbReference>
<dbReference type="EMBL" id="KZ819664">
    <property type="protein sequence ID" value="PWN28902.1"/>
    <property type="molecule type" value="Genomic_DNA"/>
</dbReference>
<dbReference type="RefSeq" id="XP_025363514.1">
    <property type="nucleotide sequence ID" value="XM_025504362.1"/>
</dbReference>
<evidence type="ECO:0000259" key="2">
    <source>
        <dbReference type="Pfam" id="PF22041"/>
    </source>
</evidence>
<feature type="domain" description="GST N-terminal" evidence="1">
    <location>
        <begin position="41"/>
        <end position="106"/>
    </location>
</feature>
<evidence type="ECO:0000313" key="3">
    <source>
        <dbReference type="EMBL" id="PWN28902.1"/>
    </source>
</evidence>
<sequence>MDAHRPSLSTSHSTISRALSSDLNGLILFDLTNQPGSTLAFSPHCIKTVVDLAILNIGYERQRLTFHQVRTDLEARTQPGVTVPSVEMSDGTHLVDSWAIAEFLAKHHPEGHKLFPTMTSKRMALFLSEVGRTFLTPNLGPLVMPSVAAKLDDESRRYFVEEKLGKERFNKMSAIGAEERQAYIDGAKKVLGTVEAMLGCNDSGTSSTSSSPWLDSGESPSHADAILYGFVVFSRMAGKETYGKLWNGFPSIKAWIEAMDKWIGEGITKDYVQW</sequence>
<dbReference type="InterPro" id="IPR054416">
    <property type="entry name" value="GST_UstS-like_C"/>
</dbReference>
<dbReference type="Gene3D" id="3.40.30.10">
    <property type="entry name" value="Glutaredoxin"/>
    <property type="match status" value="1"/>
</dbReference>
<dbReference type="InterPro" id="IPR036249">
    <property type="entry name" value="Thioredoxin-like_sf"/>
</dbReference>
<dbReference type="STRING" id="1569628.A0A316UUJ0"/>
<feature type="domain" description="Glutathione S-transferase UstS-like C-terminal" evidence="2">
    <location>
        <begin position="126"/>
        <end position="240"/>
    </location>
</feature>
<gene>
    <name evidence="3" type="ORF">BDZ90DRAFT_218315</name>
</gene>
<evidence type="ECO:0008006" key="5">
    <source>
        <dbReference type="Google" id="ProtNLM"/>
    </source>
</evidence>
<dbReference type="Pfam" id="PF13409">
    <property type="entry name" value="GST_N_2"/>
    <property type="match status" value="1"/>
</dbReference>
<dbReference type="OrthoDB" id="4951845at2759"/>
<dbReference type="AlphaFoldDB" id="A0A316UUJ0"/>
<dbReference type="Gene3D" id="1.20.1050.10">
    <property type="match status" value="1"/>
</dbReference>
<dbReference type="SUPFAM" id="SSF52833">
    <property type="entry name" value="Thioredoxin-like"/>
    <property type="match status" value="1"/>
</dbReference>
<reference evidence="3 4" key="1">
    <citation type="journal article" date="2018" name="Mol. Biol. Evol.">
        <title>Broad Genomic Sampling Reveals a Smut Pathogenic Ancestry of the Fungal Clade Ustilaginomycotina.</title>
        <authorList>
            <person name="Kijpornyongpan T."/>
            <person name="Mondo S.J."/>
            <person name="Barry K."/>
            <person name="Sandor L."/>
            <person name="Lee J."/>
            <person name="Lipzen A."/>
            <person name="Pangilinan J."/>
            <person name="LaButti K."/>
            <person name="Hainaut M."/>
            <person name="Henrissat B."/>
            <person name="Grigoriev I.V."/>
            <person name="Spatafora J.W."/>
            <person name="Aime M.C."/>
        </authorList>
    </citation>
    <scope>NUCLEOTIDE SEQUENCE [LARGE SCALE GENOMIC DNA]</scope>
    <source>
        <strain evidence="3 4">MCA 5214</strain>
    </source>
</reference>
<protein>
    <recommendedName>
        <fullName evidence="5">GST N-terminal domain-containing protein</fullName>
    </recommendedName>
</protein>
<dbReference type="Proteomes" id="UP000245884">
    <property type="component" value="Unassembled WGS sequence"/>
</dbReference>
<dbReference type="Pfam" id="PF22041">
    <property type="entry name" value="GST_C_7"/>
    <property type="match status" value="1"/>
</dbReference>
<accession>A0A316UUJ0</accession>
<organism evidence="3 4">
    <name type="scientific">Jaminaea rosea</name>
    <dbReference type="NCBI Taxonomy" id="1569628"/>
    <lineage>
        <taxon>Eukaryota</taxon>
        <taxon>Fungi</taxon>
        <taxon>Dikarya</taxon>
        <taxon>Basidiomycota</taxon>
        <taxon>Ustilaginomycotina</taxon>
        <taxon>Exobasidiomycetes</taxon>
        <taxon>Microstromatales</taxon>
        <taxon>Microstromatales incertae sedis</taxon>
        <taxon>Jaminaea</taxon>
    </lineage>
</organism>
<dbReference type="CDD" id="cd00299">
    <property type="entry name" value="GST_C_family"/>
    <property type="match status" value="1"/>
</dbReference>
<evidence type="ECO:0000259" key="1">
    <source>
        <dbReference type="Pfam" id="PF13409"/>
    </source>
</evidence>
<evidence type="ECO:0000313" key="4">
    <source>
        <dbReference type="Proteomes" id="UP000245884"/>
    </source>
</evidence>
<name>A0A316UUJ0_9BASI</name>
<dbReference type="InterPro" id="IPR036282">
    <property type="entry name" value="Glutathione-S-Trfase_C_sf"/>
</dbReference>